<dbReference type="GO" id="GO:0046872">
    <property type="term" value="F:metal ion binding"/>
    <property type="evidence" value="ECO:0007669"/>
    <property type="project" value="UniProtKB-KW"/>
</dbReference>
<proteinExistence type="inferred from homology"/>
<dbReference type="AlphaFoldDB" id="A0AA95EUF7"/>
<evidence type="ECO:0000256" key="3">
    <source>
        <dbReference type="ARBA" id="ARBA00012461"/>
    </source>
</evidence>
<reference evidence="13" key="1">
    <citation type="submission" date="2023-03" db="EMBL/GenBank/DDBJ databases">
        <title>Andean soil-derived lignocellulolytic bacterial consortium as a source of novel taxa and putative plastic-active enzymes.</title>
        <authorList>
            <person name="Diaz-Garcia L."/>
            <person name="Chuvochina M."/>
            <person name="Feuerriegel G."/>
            <person name="Bunk B."/>
            <person name="Sproer C."/>
            <person name="Streit W.R."/>
            <person name="Rodriguez L.M."/>
            <person name="Overmann J."/>
            <person name="Jimenez D.J."/>
        </authorList>
    </citation>
    <scope>NUCLEOTIDE SEQUENCE</scope>
    <source>
        <strain evidence="13">MAG 2441</strain>
    </source>
</reference>
<dbReference type="InterPro" id="IPR005835">
    <property type="entry name" value="NTP_transferase_dom"/>
</dbReference>
<keyword evidence="5" id="KW-0808">Transferase</keyword>
<evidence type="ECO:0000256" key="9">
    <source>
        <dbReference type="ARBA" id="ARBA00032492"/>
    </source>
</evidence>
<protein>
    <recommendedName>
        <fullName evidence="4">Glucose-1-phosphate thymidylyltransferase</fullName>
        <ecNumber evidence="3">2.7.7.24</ecNumber>
    </recommendedName>
    <alternativeName>
        <fullName evidence="10">dTDP-glucose pyrophosphorylase</fullName>
    </alternativeName>
    <alternativeName>
        <fullName evidence="9">dTDP-glucose synthase</fullName>
    </alternativeName>
</protein>
<evidence type="ECO:0000256" key="1">
    <source>
        <dbReference type="ARBA" id="ARBA00001946"/>
    </source>
</evidence>
<gene>
    <name evidence="13" type="ORF">P0Y55_11060</name>
</gene>
<name>A0AA95EUF7_9BACL</name>
<dbReference type="InterPro" id="IPR005907">
    <property type="entry name" value="G1P_thy_trans_s"/>
</dbReference>
<dbReference type="EMBL" id="CP119317">
    <property type="protein sequence ID" value="WEK53134.1"/>
    <property type="molecule type" value="Genomic_DNA"/>
</dbReference>
<comment type="cofactor">
    <cofactor evidence="1">
        <name>Mg(2+)</name>
        <dbReference type="ChEBI" id="CHEBI:18420"/>
    </cofactor>
</comment>
<evidence type="ECO:0000256" key="5">
    <source>
        <dbReference type="ARBA" id="ARBA00022679"/>
    </source>
</evidence>
<keyword evidence="6" id="KW-0548">Nucleotidyltransferase</keyword>
<dbReference type="Gene3D" id="3.90.550.10">
    <property type="entry name" value="Spore Coat Polysaccharide Biosynthesis Protein SpsA, Chain A"/>
    <property type="match status" value="1"/>
</dbReference>
<evidence type="ECO:0000256" key="7">
    <source>
        <dbReference type="ARBA" id="ARBA00022723"/>
    </source>
</evidence>
<evidence type="ECO:0000256" key="11">
    <source>
        <dbReference type="ARBA" id="ARBA00049336"/>
    </source>
</evidence>
<dbReference type="Pfam" id="PF00483">
    <property type="entry name" value="NTP_transferase"/>
    <property type="match status" value="1"/>
</dbReference>
<keyword evidence="8" id="KW-0460">Magnesium</keyword>
<comment type="catalytic activity">
    <reaction evidence="11">
        <text>dTTP + alpha-D-glucose 1-phosphate + H(+) = dTDP-alpha-D-glucose + diphosphate</text>
        <dbReference type="Rhea" id="RHEA:15225"/>
        <dbReference type="ChEBI" id="CHEBI:15378"/>
        <dbReference type="ChEBI" id="CHEBI:33019"/>
        <dbReference type="ChEBI" id="CHEBI:37568"/>
        <dbReference type="ChEBI" id="CHEBI:57477"/>
        <dbReference type="ChEBI" id="CHEBI:58601"/>
        <dbReference type="EC" id="2.7.7.24"/>
    </reaction>
</comment>
<evidence type="ECO:0000256" key="10">
    <source>
        <dbReference type="ARBA" id="ARBA00032598"/>
    </source>
</evidence>
<dbReference type="SUPFAM" id="SSF53448">
    <property type="entry name" value="Nucleotide-diphospho-sugar transferases"/>
    <property type="match status" value="1"/>
</dbReference>
<accession>A0AA95EUF7</accession>
<organism evidence="13 14">
    <name type="scientific">Candidatus Cohnella colombiensis</name>
    <dbReference type="NCBI Taxonomy" id="3121368"/>
    <lineage>
        <taxon>Bacteria</taxon>
        <taxon>Bacillati</taxon>
        <taxon>Bacillota</taxon>
        <taxon>Bacilli</taxon>
        <taxon>Bacillales</taxon>
        <taxon>Paenibacillaceae</taxon>
        <taxon>Cohnella</taxon>
    </lineage>
</organism>
<comment type="similarity">
    <text evidence="2">Belongs to the glucose-1-phosphate thymidylyltransferase family.</text>
</comment>
<sequence length="325" mass="36770">MKGLILGAGNGTRLEPFSLKKPKVLLPVTNKPIVHYCIEKLVQLGIQEIGIVIKPAFRQMFMEQVGTGDRWGVCIHYVEQRYPKGIADAVKHAADFIEKDSFMLLLGDNMIEHSLAQLKDAIDFHHYDASILLGEVSNPHEYGIAEVERNRIISLEEKPRQPKSNLAVLGAYAFSSRVFEAVNEIVPSERGEYEIIDALKWLVNKGYPLTYEVTYQMHTDVGRPDRWLQANQWVLDRLYRIEGRNEFLDSRGNRIIVPVVIDESAVLNNCTIGPHASIGAHVCLDRCIVRDSIITENVVREDSLIENAIIGSEYMPYLKQTEALS</sequence>
<dbReference type="EC" id="2.7.7.24" evidence="3"/>
<evidence type="ECO:0000256" key="6">
    <source>
        <dbReference type="ARBA" id="ARBA00022695"/>
    </source>
</evidence>
<evidence type="ECO:0000256" key="8">
    <source>
        <dbReference type="ARBA" id="ARBA00022842"/>
    </source>
</evidence>
<evidence type="ECO:0000256" key="2">
    <source>
        <dbReference type="ARBA" id="ARBA00010480"/>
    </source>
</evidence>
<dbReference type="Proteomes" id="UP001178662">
    <property type="component" value="Chromosome"/>
</dbReference>
<evidence type="ECO:0000256" key="4">
    <source>
        <dbReference type="ARBA" id="ARBA00017654"/>
    </source>
</evidence>
<dbReference type="CDD" id="cd04189">
    <property type="entry name" value="G1P_TT_long"/>
    <property type="match status" value="1"/>
</dbReference>
<evidence type="ECO:0000313" key="13">
    <source>
        <dbReference type="EMBL" id="WEK53134.1"/>
    </source>
</evidence>
<keyword evidence="7" id="KW-0479">Metal-binding</keyword>
<keyword evidence="14" id="KW-1185">Reference proteome</keyword>
<dbReference type="PANTHER" id="PTHR43532">
    <property type="entry name" value="GLUCOSE-1-PHOSPHATE THYMIDYLYLTRANSFERASE"/>
    <property type="match status" value="1"/>
</dbReference>
<dbReference type="InterPro" id="IPR005908">
    <property type="entry name" value="G1P_thy_trans_l"/>
</dbReference>
<dbReference type="InterPro" id="IPR029044">
    <property type="entry name" value="Nucleotide-diphossugar_trans"/>
</dbReference>
<feature type="domain" description="Nucleotidyl transferase" evidence="12">
    <location>
        <begin position="2"/>
        <end position="235"/>
    </location>
</feature>
<dbReference type="PANTHER" id="PTHR43532:SF1">
    <property type="entry name" value="GLUCOSE-1-PHOSPHATE THYMIDYLYLTRANSFERASE 1"/>
    <property type="match status" value="1"/>
</dbReference>
<evidence type="ECO:0000259" key="12">
    <source>
        <dbReference type="Pfam" id="PF00483"/>
    </source>
</evidence>
<dbReference type="GO" id="GO:0008879">
    <property type="term" value="F:glucose-1-phosphate thymidylyltransferase activity"/>
    <property type="evidence" value="ECO:0007669"/>
    <property type="project" value="UniProtKB-EC"/>
</dbReference>
<evidence type="ECO:0000313" key="14">
    <source>
        <dbReference type="Proteomes" id="UP001178662"/>
    </source>
</evidence>